<comment type="caution">
    <text evidence="4">The sequence shown here is derived from an EMBL/GenBank/DDBJ whole genome shotgun (WGS) entry which is preliminary data.</text>
</comment>
<keyword evidence="5" id="KW-1185">Reference proteome</keyword>
<dbReference type="EMBL" id="JBHULN010000034">
    <property type="protein sequence ID" value="MFD2574610.1"/>
    <property type="molecule type" value="Genomic_DNA"/>
</dbReference>
<keyword evidence="1" id="KW-0238">DNA-binding</keyword>
<dbReference type="PANTHER" id="PTHR30461">
    <property type="entry name" value="DNA-INVERTASE FROM LAMBDOID PROPHAGE"/>
    <property type="match status" value="1"/>
</dbReference>
<dbReference type="InterPro" id="IPR006119">
    <property type="entry name" value="Resolv_N"/>
</dbReference>
<dbReference type="PANTHER" id="PTHR30461:SF2">
    <property type="entry name" value="SERINE RECOMBINASE PINE-RELATED"/>
    <property type="match status" value="1"/>
</dbReference>
<organism evidence="4 5">
    <name type="scientific">Spirosoma soli</name>
    <dbReference type="NCBI Taxonomy" id="1770529"/>
    <lineage>
        <taxon>Bacteria</taxon>
        <taxon>Pseudomonadati</taxon>
        <taxon>Bacteroidota</taxon>
        <taxon>Cytophagia</taxon>
        <taxon>Cytophagales</taxon>
        <taxon>Cytophagaceae</taxon>
        <taxon>Spirosoma</taxon>
    </lineage>
</organism>
<gene>
    <name evidence="4" type="ORF">ACFSUS_28520</name>
</gene>
<feature type="domain" description="Resolvase/invertase-type recombinase catalytic" evidence="3">
    <location>
        <begin position="3"/>
        <end position="139"/>
    </location>
</feature>
<sequence>MKKAIAYFRVSTDRQGKSGLGLEAQAEAVNQFTLREGYSVVAIYTEVESGKKNLRPQLSAALAQCRKDKATLIIAKLDRLGRNVAFISNLMESRVDFKAVDNPHANRLMVHLLAAFAEHEREQISTRTKDALAAAKRRGVSLGTYGKEVLSQENAAAAMAFAEQLRPTIERLQAEGFNTVRALRDELNRQEVPTYRSGSKWHIPNVYAILKRLT</sequence>
<dbReference type="Pfam" id="PF00239">
    <property type="entry name" value="Resolvase"/>
    <property type="match status" value="1"/>
</dbReference>
<proteinExistence type="predicted"/>
<dbReference type="SUPFAM" id="SSF53041">
    <property type="entry name" value="Resolvase-like"/>
    <property type="match status" value="1"/>
</dbReference>
<dbReference type="SMART" id="SM00857">
    <property type="entry name" value="Resolvase"/>
    <property type="match status" value="1"/>
</dbReference>
<evidence type="ECO:0000259" key="3">
    <source>
        <dbReference type="PROSITE" id="PS51736"/>
    </source>
</evidence>
<dbReference type="Gene3D" id="3.40.50.1390">
    <property type="entry name" value="Resolvase, N-terminal catalytic domain"/>
    <property type="match status" value="1"/>
</dbReference>
<dbReference type="RefSeq" id="WP_381528607.1">
    <property type="nucleotide sequence ID" value="NZ_JBHULN010000034.1"/>
</dbReference>
<dbReference type="InterPro" id="IPR050639">
    <property type="entry name" value="SSR_resolvase"/>
</dbReference>
<dbReference type="Proteomes" id="UP001597469">
    <property type="component" value="Unassembled WGS sequence"/>
</dbReference>
<protein>
    <submittedName>
        <fullName evidence="4">Recombinase family protein</fullName>
    </submittedName>
</protein>
<dbReference type="InterPro" id="IPR036162">
    <property type="entry name" value="Resolvase-like_N_sf"/>
</dbReference>
<accession>A0ABW5MC22</accession>
<evidence type="ECO:0000313" key="4">
    <source>
        <dbReference type="EMBL" id="MFD2574610.1"/>
    </source>
</evidence>
<dbReference type="CDD" id="cd03768">
    <property type="entry name" value="SR_ResInv"/>
    <property type="match status" value="1"/>
</dbReference>
<name>A0ABW5MC22_9BACT</name>
<keyword evidence="2" id="KW-0233">DNA recombination</keyword>
<dbReference type="PROSITE" id="PS51736">
    <property type="entry name" value="RECOMBINASES_3"/>
    <property type="match status" value="1"/>
</dbReference>
<reference evidence="5" key="1">
    <citation type="journal article" date="2019" name="Int. J. Syst. Evol. Microbiol.">
        <title>The Global Catalogue of Microorganisms (GCM) 10K type strain sequencing project: providing services to taxonomists for standard genome sequencing and annotation.</title>
        <authorList>
            <consortium name="The Broad Institute Genomics Platform"/>
            <consortium name="The Broad Institute Genome Sequencing Center for Infectious Disease"/>
            <person name="Wu L."/>
            <person name="Ma J."/>
        </authorList>
    </citation>
    <scope>NUCLEOTIDE SEQUENCE [LARGE SCALE GENOMIC DNA]</scope>
    <source>
        <strain evidence="5">KCTC 42805</strain>
    </source>
</reference>
<evidence type="ECO:0000256" key="1">
    <source>
        <dbReference type="ARBA" id="ARBA00023125"/>
    </source>
</evidence>
<evidence type="ECO:0000313" key="5">
    <source>
        <dbReference type="Proteomes" id="UP001597469"/>
    </source>
</evidence>
<evidence type="ECO:0000256" key="2">
    <source>
        <dbReference type="ARBA" id="ARBA00023172"/>
    </source>
</evidence>